<dbReference type="Gene3D" id="3.40.50.720">
    <property type="entry name" value="NAD(P)-binding Rossmann-like Domain"/>
    <property type="match status" value="1"/>
</dbReference>
<keyword evidence="5" id="KW-1185">Reference proteome</keyword>
<dbReference type="PRINTS" id="PR00081">
    <property type="entry name" value="GDHRDH"/>
</dbReference>
<dbReference type="EMBL" id="OU895877">
    <property type="protein sequence ID" value="CAG9800072.1"/>
    <property type="molecule type" value="Genomic_DNA"/>
</dbReference>
<evidence type="ECO:0000256" key="2">
    <source>
        <dbReference type="ARBA" id="ARBA00023002"/>
    </source>
</evidence>
<comment type="similarity">
    <text evidence="1 3">Belongs to the short-chain dehydrogenases/reductases (SDR) family.</text>
</comment>
<dbReference type="PANTHER" id="PTHR43115">
    <property type="entry name" value="DEHYDROGENASE/REDUCTASE SDR FAMILY MEMBER 11"/>
    <property type="match status" value="1"/>
</dbReference>
<dbReference type="InterPro" id="IPR036291">
    <property type="entry name" value="NAD(P)-bd_dom_sf"/>
</dbReference>
<keyword evidence="2" id="KW-0560">Oxidoreductase</keyword>
<dbReference type="PRINTS" id="PR00080">
    <property type="entry name" value="SDRFAMILY"/>
</dbReference>
<accession>A0A9N9WPL2</accession>
<evidence type="ECO:0000313" key="5">
    <source>
        <dbReference type="Proteomes" id="UP001153620"/>
    </source>
</evidence>
<sequence length="257" mass="28372">MEKWSGKTAIVTGASSGIGETIVRDLVKNGINVFALARRMDRLESLREQLKDETGKVIPIKCDVSDKASIDAAFEEIEKEVESIQILVNNAGICLIKELFGDDDDKTDEVIANTVNLNFLGLVRVARKGYKLMKKSEDYGIIINIGSVMGHSAAADYPLNVYPGTKFAVRAVTESMRQELNKLKDVKVRVCEISPGGVYTEIGDKCLYTPQMKELIDTGVIPMLKGSDISQTVMFMLMTPYEVNITEMIVKPVGEKL</sequence>
<dbReference type="Proteomes" id="UP001153620">
    <property type="component" value="Chromosome 1"/>
</dbReference>
<dbReference type="GO" id="GO:0016616">
    <property type="term" value="F:oxidoreductase activity, acting on the CH-OH group of donors, NAD or NADP as acceptor"/>
    <property type="evidence" value="ECO:0007669"/>
    <property type="project" value="UniProtKB-ARBA"/>
</dbReference>
<evidence type="ECO:0000256" key="1">
    <source>
        <dbReference type="ARBA" id="ARBA00006484"/>
    </source>
</evidence>
<evidence type="ECO:0000313" key="4">
    <source>
        <dbReference type="EMBL" id="CAG9800072.1"/>
    </source>
</evidence>
<dbReference type="InterPro" id="IPR002347">
    <property type="entry name" value="SDR_fam"/>
</dbReference>
<reference evidence="4" key="2">
    <citation type="submission" date="2022-10" db="EMBL/GenBank/DDBJ databases">
        <authorList>
            <consortium name="ENA_rothamsted_submissions"/>
            <consortium name="culmorum"/>
            <person name="King R."/>
        </authorList>
    </citation>
    <scope>NUCLEOTIDE SEQUENCE</scope>
</reference>
<dbReference type="OrthoDB" id="18585at2759"/>
<protein>
    <submittedName>
        <fullName evidence="4">Uncharacterized protein</fullName>
    </submittedName>
</protein>
<dbReference type="Pfam" id="PF00106">
    <property type="entry name" value="adh_short"/>
    <property type="match status" value="1"/>
</dbReference>
<gene>
    <name evidence="4" type="ORF">CHIRRI_LOCUS3023</name>
</gene>
<evidence type="ECO:0000256" key="3">
    <source>
        <dbReference type="RuleBase" id="RU000363"/>
    </source>
</evidence>
<dbReference type="PANTHER" id="PTHR43115:SF4">
    <property type="entry name" value="DEHYDROGENASE_REDUCTASE SDR FAMILY MEMBER 11"/>
    <property type="match status" value="1"/>
</dbReference>
<name>A0A9N9WPL2_9DIPT</name>
<dbReference type="AlphaFoldDB" id="A0A9N9WPL2"/>
<dbReference type="FunFam" id="3.40.50.720:FF:000047">
    <property type="entry name" value="NADP-dependent L-serine/L-allo-threonine dehydrogenase"/>
    <property type="match status" value="1"/>
</dbReference>
<dbReference type="SUPFAM" id="SSF51735">
    <property type="entry name" value="NAD(P)-binding Rossmann-fold domains"/>
    <property type="match status" value="1"/>
</dbReference>
<reference evidence="4" key="1">
    <citation type="submission" date="2022-01" db="EMBL/GenBank/DDBJ databases">
        <authorList>
            <person name="King R."/>
        </authorList>
    </citation>
    <scope>NUCLEOTIDE SEQUENCE</scope>
</reference>
<organism evidence="4 5">
    <name type="scientific">Chironomus riparius</name>
    <dbReference type="NCBI Taxonomy" id="315576"/>
    <lineage>
        <taxon>Eukaryota</taxon>
        <taxon>Metazoa</taxon>
        <taxon>Ecdysozoa</taxon>
        <taxon>Arthropoda</taxon>
        <taxon>Hexapoda</taxon>
        <taxon>Insecta</taxon>
        <taxon>Pterygota</taxon>
        <taxon>Neoptera</taxon>
        <taxon>Endopterygota</taxon>
        <taxon>Diptera</taxon>
        <taxon>Nematocera</taxon>
        <taxon>Chironomoidea</taxon>
        <taxon>Chironomidae</taxon>
        <taxon>Chironominae</taxon>
        <taxon>Chironomus</taxon>
    </lineage>
</organism>
<proteinExistence type="inferred from homology"/>